<name>A0A6N7X667_STRAY</name>
<organism evidence="1 2">
    <name type="scientific">Streptococcus alactolyticus</name>
    <dbReference type="NCBI Taxonomy" id="29389"/>
    <lineage>
        <taxon>Bacteria</taxon>
        <taxon>Bacillati</taxon>
        <taxon>Bacillota</taxon>
        <taxon>Bacilli</taxon>
        <taxon>Lactobacillales</taxon>
        <taxon>Streptococcaceae</taxon>
        <taxon>Streptococcus</taxon>
    </lineage>
</organism>
<dbReference type="RefSeq" id="WP_154455041.1">
    <property type="nucleotide sequence ID" value="NZ_BRXN01000023.1"/>
</dbReference>
<evidence type="ECO:0000313" key="1">
    <source>
        <dbReference type="EMBL" id="MST53914.1"/>
    </source>
</evidence>
<dbReference type="OrthoDB" id="9769481at2"/>
<gene>
    <name evidence="1" type="ORF">FYJ82_05855</name>
</gene>
<protein>
    <submittedName>
        <fullName evidence="1">DUF2974 domain-containing protein</fullName>
    </submittedName>
</protein>
<comment type="caution">
    <text evidence="1">The sequence shown here is derived from an EMBL/GenBank/DDBJ whole genome shotgun (WGS) entry which is preliminary data.</text>
</comment>
<proteinExistence type="predicted"/>
<dbReference type="AlphaFoldDB" id="A0A6N7X667"/>
<dbReference type="EMBL" id="VUNP01000022">
    <property type="protein sequence ID" value="MST53914.1"/>
    <property type="molecule type" value="Genomic_DNA"/>
</dbReference>
<dbReference type="SUPFAM" id="SSF53474">
    <property type="entry name" value="alpha/beta-Hydrolases"/>
    <property type="match status" value="1"/>
</dbReference>
<sequence length="394" mass="44911">MGTINDYVTQHQDKTFEAFPLNEADKMCINELGYFCFEELDASIDVTKDVLVQEVFRPYSTGEKTLDRNFLATKSRIDLLKTVAESDRFADLHVSYYVNDVDEEYERQFAAMVFSLPQLDYRQLVFRGTDDTLIGWKEDFKLSYVREIPAHRSSLKYLEEILSENAGSFTLSGHSKGGNLALYAAANVRPDLRSQITQIYMLDSPGLNEADLAKEGYRAIRDKVRVIRPEESIVGVMLYNDIEPVIVQSQGVGIMQHALTNWQMDAETGQWLIAEHPTELSRNLEKTFKQWTDDLSSQELKLLFDTLFDTLMSSGITSINDLAVNREFVSKLSASLTSFHSIGAEKKLLLAKSAKLFLGAFMGHSKLATLTKDRGNLSLPDLNRFRDYWDDRRE</sequence>
<dbReference type="Gene3D" id="3.40.50.1820">
    <property type="entry name" value="alpha/beta hydrolase"/>
    <property type="match status" value="1"/>
</dbReference>
<evidence type="ECO:0000313" key="2">
    <source>
        <dbReference type="Proteomes" id="UP000471052"/>
    </source>
</evidence>
<dbReference type="Pfam" id="PF11187">
    <property type="entry name" value="Mbeg1-like"/>
    <property type="match status" value="1"/>
</dbReference>
<dbReference type="InterPro" id="IPR024499">
    <property type="entry name" value="Mbeg1-like"/>
</dbReference>
<reference evidence="1 2" key="1">
    <citation type="submission" date="2019-08" db="EMBL/GenBank/DDBJ databases">
        <title>In-depth cultivation of the pig gut microbiome towards novel bacterial diversity and tailored functional studies.</title>
        <authorList>
            <person name="Wylensek D."/>
            <person name="Hitch T.C.A."/>
            <person name="Clavel T."/>
        </authorList>
    </citation>
    <scope>NUCLEOTIDE SEQUENCE [LARGE SCALE GENOMIC DNA]</scope>
    <source>
        <strain evidence="1 2">BL-178-WT-3A</strain>
    </source>
</reference>
<dbReference type="InterPro" id="IPR029058">
    <property type="entry name" value="AB_hydrolase_fold"/>
</dbReference>
<dbReference type="Proteomes" id="UP000471052">
    <property type="component" value="Unassembled WGS sequence"/>
</dbReference>
<accession>A0A6N7X667</accession>